<proteinExistence type="predicted"/>
<reference evidence="3" key="2">
    <citation type="submission" date="2025-08" db="UniProtKB">
        <authorList>
            <consortium name="RefSeq"/>
        </authorList>
    </citation>
    <scope>IDENTIFICATION</scope>
    <source>
        <tissue evidence="3">Leaf</tissue>
    </source>
</reference>
<feature type="region of interest" description="Disordered" evidence="1">
    <location>
        <begin position="81"/>
        <end position="139"/>
    </location>
</feature>
<dbReference type="Pfam" id="PF04827">
    <property type="entry name" value="Plant_tran"/>
    <property type="match status" value="1"/>
</dbReference>
<dbReference type="Proteomes" id="UP000694864">
    <property type="component" value="Chromosome 17"/>
</dbReference>
<sequence>MINSLGPFGSALVTIMQQVIMEVSKFGGAYAEAKGEKASGMNDLDILQNAHQLYTKLYKRKFGLEYAWNVIRFEQKWINLEPMNPTPKTTSSNKRKADDAAPSSGSIVGEHESRPAGIKAMKKSRNKGKEKAAPSQEFEEVPYFKPKRDATFRNGLSPLQQCTAAIRLLAYRTGSDSVDEYIRLAECTARKCLEHFVVGIVDLFGTESLRRPTPEDLQRLLFYGEQRGFPGMVGSIDCMHWKWKNCPTAWK</sequence>
<accession>A0ABM0X4W6</accession>
<name>A0ABM0X4W6_CAMSA</name>
<protein>
    <submittedName>
        <fullName evidence="3">Uncharacterized protein LOC104759522</fullName>
    </submittedName>
</protein>
<dbReference type="InterPro" id="IPR006912">
    <property type="entry name" value="Harbinger_derived_prot"/>
</dbReference>
<keyword evidence="2" id="KW-1185">Reference proteome</keyword>
<dbReference type="PANTHER" id="PTHR47150">
    <property type="entry name" value="OS12G0169200 PROTEIN"/>
    <property type="match status" value="1"/>
</dbReference>
<evidence type="ECO:0000256" key="1">
    <source>
        <dbReference type="SAM" id="MobiDB-lite"/>
    </source>
</evidence>
<dbReference type="GeneID" id="104759522"/>
<gene>
    <name evidence="3" type="primary">LOC104759522</name>
</gene>
<organism evidence="2 3">
    <name type="scientific">Camelina sativa</name>
    <name type="common">False flax</name>
    <name type="synonym">Myagrum sativum</name>
    <dbReference type="NCBI Taxonomy" id="90675"/>
    <lineage>
        <taxon>Eukaryota</taxon>
        <taxon>Viridiplantae</taxon>
        <taxon>Streptophyta</taxon>
        <taxon>Embryophyta</taxon>
        <taxon>Tracheophyta</taxon>
        <taxon>Spermatophyta</taxon>
        <taxon>Magnoliopsida</taxon>
        <taxon>eudicotyledons</taxon>
        <taxon>Gunneridae</taxon>
        <taxon>Pentapetalae</taxon>
        <taxon>rosids</taxon>
        <taxon>malvids</taxon>
        <taxon>Brassicales</taxon>
        <taxon>Brassicaceae</taxon>
        <taxon>Camelineae</taxon>
        <taxon>Camelina</taxon>
    </lineage>
</organism>
<evidence type="ECO:0000313" key="2">
    <source>
        <dbReference type="Proteomes" id="UP000694864"/>
    </source>
</evidence>
<dbReference type="PANTHER" id="PTHR47150:SF5">
    <property type="entry name" value="OS07G0546750 PROTEIN"/>
    <property type="match status" value="1"/>
</dbReference>
<evidence type="ECO:0000313" key="3">
    <source>
        <dbReference type="RefSeq" id="XP_010480734.1"/>
    </source>
</evidence>
<dbReference type="RefSeq" id="XP_010480734.1">
    <property type="nucleotide sequence ID" value="XM_010482432.1"/>
</dbReference>
<reference evidence="2" key="1">
    <citation type="journal article" date="2014" name="Nat. Commun.">
        <title>The emerging biofuel crop Camelina sativa retains a highly undifferentiated hexaploid genome structure.</title>
        <authorList>
            <person name="Kagale S."/>
            <person name="Koh C."/>
            <person name="Nixon J."/>
            <person name="Bollina V."/>
            <person name="Clarke W.E."/>
            <person name="Tuteja R."/>
            <person name="Spillane C."/>
            <person name="Robinson S.J."/>
            <person name="Links M.G."/>
            <person name="Clarke C."/>
            <person name="Higgins E.E."/>
            <person name="Huebert T."/>
            <person name="Sharpe A.G."/>
            <person name="Parkin I.A."/>
        </authorList>
    </citation>
    <scope>NUCLEOTIDE SEQUENCE [LARGE SCALE GENOMIC DNA]</scope>
    <source>
        <strain evidence="2">cv. DH55</strain>
    </source>
</reference>